<dbReference type="SUPFAM" id="SSF50044">
    <property type="entry name" value="SH3-domain"/>
    <property type="match status" value="1"/>
</dbReference>
<dbReference type="PANTHER" id="PTHR46026">
    <property type="entry name" value="RHO-TYPE GUANINE NUCLEOTIDE EXCHANGE FACTOR, ISOFORM F"/>
    <property type="match status" value="1"/>
</dbReference>
<evidence type="ECO:0000313" key="6">
    <source>
        <dbReference type="EMBL" id="PRP85192.1"/>
    </source>
</evidence>
<feature type="region of interest" description="Disordered" evidence="4">
    <location>
        <begin position="347"/>
        <end position="381"/>
    </location>
</feature>
<feature type="compositionally biased region" description="Polar residues" evidence="4">
    <location>
        <begin position="592"/>
        <end position="605"/>
    </location>
</feature>
<feature type="region of interest" description="Disordered" evidence="4">
    <location>
        <begin position="83"/>
        <end position="125"/>
    </location>
</feature>
<dbReference type="AlphaFoldDB" id="A0A2P6NMP9"/>
<gene>
    <name evidence="6" type="ORF">PROFUN_07139</name>
</gene>
<comment type="caution">
    <text evidence="6">The sequence shown here is derived from an EMBL/GenBank/DDBJ whole genome shotgun (WGS) entry which is preliminary data.</text>
</comment>
<feature type="compositionally biased region" description="Polar residues" evidence="4">
    <location>
        <begin position="83"/>
        <end position="92"/>
    </location>
</feature>
<feature type="coiled-coil region" evidence="3">
    <location>
        <begin position="756"/>
        <end position="783"/>
    </location>
</feature>
<dbReference type="PRINTS" id="PR00452">
    <property type="entry name" value="SH3DOMAIN"/>
</dbReference>
<dbReference type="PROSITE" id="PS50002">
    <property type="entry name" value="SH3"/>
    <property type="match status" value="1"/>
</dbReference>
<feature type="compositionally biased region" description="Basic and acidic residues" evidence="4">
    <location>
        <begin position="565"/>
        <end position="591"/>
    </location>
</feature>
<proteinExistence type="predicted"/>
<evidence type="ECO:0000259" key="5">
    <source>
        <dbReference type="PROSITE" id="PS50002"/>
    </source>
</evidence>
<feature type="region of interest" description="Disordered" evidence="4">
    <location>
        <begin position="723"/>
        <end position="748"/>
    </location>
</feature>
<accession>A0A2P6NMP9</accession>
<feature type="compositionally biased region" description="Low complexity" evidence="4">
    <location>
        <begin position="732"/>
        <end position="746"/>
    </location>
</feature>
<name>A0A2P6NMP9_9EUKA</name>
<dbReference type="Proteomes" id="UP000241769">
    <property type="component" value="Unassembled WGS sequence"/>
</dbReference>
<dbReference type="InParanoid" id="A0A2P6NMP9"/>
<dbReference type="Pfam" id="PF00018">
    <property type="entry name" value="SH3_1"/>
    <property type="match status" value="1"/>
</dbReference>
<dbReference type="OrthoDB" id="5971719at2759"/>
<dbReference type="InterPro" id="IPR036028">
    <property type="entry name" value="SH3-like_dom_sf"/>
</dbReference>
<feature type="compositionally biased region" description="Low complexity" evidence="4">
    <location>
        <begin position="103"/>
        <end position="118"/>
    </location>
</feature>
<evidence type="ECO:0000256" key="4">
    <source>
        <dbReference type="SAM" id="MobiDB-lite"/>
    </source>
</evidence>
<dbReference type="InterPro" id="IPR001452">
    <property type="entry name" value="SH3_domain"/>
</dbReference>
<evidence type="ECO:0000256" key="3">
    <source>
        <dbReference type="SAM" id="Coils"/>
    </source>
</evidence>
<dbReference type="EMBL" id="MDYQ01000049">
    <property type="protein sequence ID" value="PRP85192.1"/>
    <property type="molecule type" value="Genomic_DNA"/>
</dbReference>
<keyword evidence="1 2" id="KW-0728">SH3 domain</keyword>
<keyword evidence="7" id="KW-1185">Reference proteome</keyword>
<dbReference type="Gene3D" id="2.30.30.40">
    <property type="entry name" value="SH3 Domains"/>
    <property type="match status" value="1"/>
</dbReference>
<dbReference type="STRING" id="1890364.A0A2P6NMP9"/>
<feature type="compositionally biased region" description="Polar residues" evidence="4">
    <location>
        <begin position="394"/>
        <end position="403"/>
    </location>
</feature>
<feature type="domain" description="SH3" evidence="5">
    <location>
        <begin position="1"/>
        <end position="56"/>
    </location>
</feature>
<feature type="compositionally biased region" description="Basic and acidic residues" evidence="4">
    <location>
        <begin position="660"/>
        <end position="683"/>
    </location>
</feature>
<dbReference type="SMART" id="SM00326">
    <property type="entry name" value="SH3"/>
    <property type="match status" value="1"/>
</dbReference>
<sequence length="810" mass="94253">MRVKALYTWEAQHSHQISFAKDDTFEVTANEGGWWTGLFNGQKGIFPSNYVTVVDNSSATPIPASPTMSKKLGATIRRLQSQCGFRDNQGNETGRLGKNAPAETDLQPPETETTPQDTRPASISHPALLAVKPSLSRKDSSELDTRTERLISLTKGRASLKNRRPMSRNTSVNLADMFKPVEETTEDSDATSKIQKLEKLLREEKQKVAHEEEMAVNLRVERSSHKERIEKLELQLRVVEKEREELQVKLALNQHKEEKIQETTLAVATAEATLKKELSDLQRDNREIIRQSSLSLEETKKRLDEVTREYEKLKMEAVERQAGYAKTLEGSSADVQKLQIELSKLKEDMKEKQKQEEEREKKKIEETNEREKENEKKVNQYKAEAKELERQLESYQNRMSGSQKSEEQLQNHLDTTQRQYREAKEEIERTQKQYHEAKQDIDRIEKQCIEARESLTVLSKQYRETKDELEKTKGKLGEVSVERDQLRENQTRFEEERNTEKKRFQSEIELLKKEREDMLREKSVTSQKTLDRAKSDEETRSEWKRTEDKLRSELKSSTENYQTQKQERTDKVQSASENEKQLREEMKKLREQLTNVTNDLATQRKNASESEKSLREEHNQEIARLRSTSRTLDGNSVVDVTSDLKSKFDALQRQQLSEKSTYDEKTKKHERDVEKSEASRWKDSSRFLEANEGRREWENKYLGLEEKWNRQCEENRQLMAELSAERAKTRESPSTPSSLSSSASSPDKVKILETKLASERRSKAQLEGSVKKLEMEMIEFKGRMVGLLSLLEQRNLKRNGRLAEQASSRV</sequence>
<evidence type="ECO:0000256" key="2">
    <source>
        <dbReference type="PROSITE-ProRule" id="PRU00192"/>
    </source>
</evidence>
<protein>
    <submittedName>
        <fullName evidence="6">Smooth muscle caldesmon</fullName>
    </submittedName>
</protein>
<evidence type="ECO:0000313" key="7">
    <source>
        <dbReference type="Proteomes" id="UP000241769"/>
    </source>
</evidence>
<keyword evidence="3" id="KW-0175">Coiled coil</keyword>
<feature type="region of interest" description="Disordered" evidence="4">
    <location>
        <begin position="463"/>
        <end position="683"/>
    </location>
</feature>
<feature type="compositionally biased region" description="Basic and acidic residues" evidence="4">
    <location>
        <begin position="463"/>
        <end position="556"/>
    </location>
</feature>
<dbReference type="PANTHER" id="PTHR46026:SF1">
    <property type="entry name" value="RHO-TYPE GUANINE NUCLEOTIDE EXCHANGE FACTOR, ISOFORM F"/>
    <property type="match status" value="1"/>
</dbReference>
<evidence type="ECO:0000256" key="1">
    <source>
        <dbReference type="ARBA" id="ARBA00022443"/>
    </source>
</evidence>
<organism evidence="6 7">
    <name type="scientific">Planoprotostelium fungivorum</name>
    <dbReference type="NCBI Taxonomy" id="1890364"/>
    <lineage>
        <taxon>Eukaryota</taxon>
        <taxon>Amoebozoa</taxon>
        <taxon>Evosea</taxon>
        <taxon>Variosea</taxon>
        <taxon>Cavosteliida</taxon>
        <taxon>Cavosteliaceae</taxon>
        <taxon>Planoprotostelium</taxon>
    </lineage>
</organism>
<dbReference type="Gene3D" id="1.20.120.330">
    <property type="entry name" value="Nucleotidyltransferases domain 2"/>
    <property type="match status" value="1"/>
</dbReference>
<feature type="region of interest" description="Disordered" evidence="4">
    <location>
        <begin position="394"/>
        <end position="416"/>
    </location>
</feature>
<feature type="compositionally biased region" description="Basic and acidic residues" evidence="4">
    <location>
        <begin position="606"/>
        <end position="624"/>
    </location>
</feature>
<reference evidence="6 7" key="1">
    <citation type="journal article" date="2018" name="Genome Biol. Evol.">
        <title>Multiple Roots of Fruiting Body Formation in Amoebozoa.</title>
        <authorList>
            <person name="Hillmann F."/>
            <person name="Forbes G."/>
            <person name="Novohradska S."/>
            <person name="Ferling I."/>
            <person name="Riege K."/>
            <person name="Groth M."/>
            <person name="Westermann M."/>
            <person name="Marz M."/>
            <person name="Spaller T."/>
            <person name="Winckler T."/>
            <person name="Schaap P."/>
            <person name="Glockner G."/>
        </authorList>
    </citation>
    <scope>NUCLEOTIDE SEQUENCE [LARGE SCALE GENOMIC DNA]</scope>
    <source>
        <strain evidence="6 7">Jena</strain>
    </source>
</reference>